<keyword evidence="4" id="KW-1185">Reference proteome</keyword>
<evidence type="ECO:0000259" key="2">
    <source>
        <dbReference type="SMART" id="SM00278"/>
    </source>
</evidence>
<dbReference type="Pfam" id="PF10531">
    <property type="entry name" value="SLBB"/>
    <property type="match status" value="1"/>
</dbReference>
<sequence>MRKVKKILKQEKLVVFLSIIVLSLVVIGGCFLFKPDDTKKKPTLIENTQEKSLKIEESTVKEETSSKIYVDIKGAVVKPGMYEVTPEMRILNVVELAGGLLKEADDKQVNFAQRLEDQMVIYIPKEGEILAEIENIVPQNKEGEKGDEGKKEGKINLNQATKEELMTLNGVGEKKAEKIIEHREEKGSFESIEDLKKVNGFGEKTFESLKESITI</sequence>
<dbReference type="SMART" id="SM00278">
    <property type="entry name" value="HhH1"/>
    <property type="match status" value="2"/>
</dbReference>
<dbReference type="GO" id="GO:0015628">
    <property type="term" value="P:protein secretion by the type II secretion system"/>
    <property type="evidence" value="ECO:0007669"/>
    <property type="project" value="TreeGrafter"/>
</dbReference>
<dbReference type="InterPro" id="IPR003583">
    <property type="entry name" value="Hlx-hairpin-Hlx_DNA-bd_motif"/>
</dbReference>
<dbReference type="Proteomes" id="UP000501747">
    <property type="component" value="Chromosome"/>
</dbReference>
<dbReference type="KEGG" id="vhy:G7082_14070"/>
<dbReference type="GO" id="GO:0003677">
    <property type="term" value="F:DNA binding"/>
    <property type="evidence" value="ECO:0007669"/>
    <property type="project" value="InterPro"/>
</dbReference>
<proteinExistence type="predicted"/>
<keyword evidence="1" id="KW-0812">Transmembrane</keyword>
<dbReference type="InterPro" id="IPR010994">
    <property type="entry name" value="RuvA_2-like"/>
</dbReference>
<dbReference type="GO" id="GO:0015627">
    <property type="term" value="C:type II protein secretion system complex"/>
    <property type="evidence" value="ECO:0007669"/>
    <property type="project" value="TreeGrafter"/>
</dbReference>
<name>A0A6G8AX67_9ENTE</name>
<reference evidence="3 4" key="1">
    <citation type="submission" date="2020-03" db="EMBL/GenBank/DDBJ databases">
        <title>Vagococcus sp. nov., isolated from beetles.</title>
        <authorList>
            <person name="Hyun D.-W."/>
            <person name="Bae J.-W."/>
        </authorList>
    </citation>
    <scope>NUCLEOTIDE SEQUENCE [LARGE SCALE GENOMIC DNA]</scope>
    <source>
        <strain evidence="3 4">HDW17B</strain>
    </source>
</reference>
<keyword evidence="1" id="KW-1133">Transmembrane helix</keyword>
<evidence type="ECO:0000313" key="3">
    <source>
        <dbReference type="EMBL" id="QIL49545.1"/>
    </source>
</evidence>
<dbReference type="InterPro" id="IPR019554">
    <property type="entry name" value="Soluble_ligand-bd"/>
</dbReference>
<feature type="transmembrane region" description="Helical" evidence="1">
    <location>
        <begin position="12"/>
        <end position="34"/>
    </location>
</feature>
<accession>A0A6G8AX67</accession>
<dbReference type="NCBIfam" id="TIGR00426">
    <property type="entry name" value="competence protein ComEA helix-hairpin-helix repeat region"/>
    <property type="match status" value="1"/>
</dbReference>
<keyword evidence="1" id="KW-0472">Membrane</keyword>
<gene>
    <name evidence="3" type="ORF">G7082_14070</name>
</gene>
<dbReference type="GO" id="GO:0006281">
    <property type="term" value="P:DNA repair"/>
    <property type="evidence" value="ECO:0007669"/>
    <property type="project" value="InterPro"/>
</dbReference>
<dbReference type="PANTHER" id="PTHR21180:SF32">
    <property type="entry name" value="ENDONUCLEASE_EXONUCLEASE_PHOSPHATASE FAMILY DOMAIN-CONTAINING PROTEIN 1"/>
    <property type="match status" value="1"/>
</dbReference>
<dbReference type="PROSITE" id="PS51257">
    <property type="entry name" value="PROKAR_LIPOPROTEIN"/>
    <property type="match status" value="1"/>
</dbReference>
<dbReference type="Pfam" id="PF12836">
    <property type="entry name" value="HHH_3"/>
    <property type="match status" value="1"/>
</dbReference>
<feature type="domain" description="Helix-hairpin-helix DNA-binding motif class 1" evidence="2">
    <location>
        <begin position="163"/>
        <end position="182"/>
    </location>
</feature>
<evidence type="ECO:0000256" key="1">
    <source>
        <dbReference type="SAM" id="Phobius"/>
    </source>
</evidence>
<dbReference type="Gene3D" id="1.10.150.280">
    <property type="entry name" value="AF1531-like domain"/>
    <property type="match status" value="1"/>
</dbReference>
<dbReference type="SUPFAM" id="SSF47781">
    <property type="entry name" value="RuvA domain 2-like"/>
    <property type="match status" value="1"/>
</dbReference>
<dbReference type="InterPro" id="IPR004509">
    <property type="entry name" value="Competence_ComEA_HhH"/>
</dbReference>
<dbReference type="PANTHER" id="PTHR21180">
    <property type="entry name" value="ENDONUCLEASE/EXONUCLEASE/PHOSPHATASE FAMILY DOMAIN-CONTAINING PROTEIN 1"/>
    <property type="match status" value="1"/>
</dbReference>
<feature type="domain" description="Helix-hairpin-helix DNA-binding motif class 1" evidence="2">
    <location>
        <begin position="193"/>
        <end position="212"/>
    </location>
</feature>
<dbReference type="AlphaFoldDB" id="A0A6G8AX67"/>
<dbReference type="RefSeq" id="WP_166035831.1">
    <property type="nucleotide sequence ID" value="NZ_CP049887.1"/>
</dbReference>
<dbReference type="InterPro" id="IPR051675">
    <property type="entry name" value="Endo/Exo/Phosphatase_dom_1"/>
</dbReference>
<dbReference type="EMBL" id="CP049887">
    <property type="protein sequence ID" value="QIL49545.1"/>
    <property type="molecule type" value="Genomic_DNA"/>
</dbReference>
<evidence type="ECO:0000313" key="4">
    <source>
        <dbReference type="Proteomes" id="UP000501747"/>
    </source>
</evidence>
<protein>
    <submittedName>
        <fullName evidence="3">ComEA protein</fullName>
    </submittedName>
</protein>
<organism evidence="3 4">
    <name type="scientific">Vagococcus hydrophili</name>
    <dbReference type="NCBI Taxonomy" id="2714947"/>
    <lineage>
        <taxon>Bacteria</taxon>
        <taxon>Bacillati</taxon>
        <taxon>Bacillota</taxon>
        <taxon>Bacilli</taxon>
        <taxon>Lactobacillales</taxon>
        <taxon>Enterococcaceae</taxon>
        <taxon>Vagococcus</taxon>
    </lineage>
</organism>